<dbReference type="OrthoDB" id="127967at2759"/>
<dbReference type="AlphaFoldDB" id="A0A8T1TS20"/>
<reference evidence="1" key="1">
    <citation type="submission" date="2021-01" db="EMBL/GenBank/DDBJ databases">
        <title>Phytophthora aleatoria, a newly-described species from Pinus radiata is distinct from Phytophthora cactorum isolates based on comparative genomics.</title>
        <authorList>
            <person name="Mcdougal R."/>
            <person name="Panda P."/>
            <person name="Williams N."/>
            <person name="Studholme D.J."/>
        </authorList>
    </citation>
    <scope>NUCLEOTIDE SEQUENCE</scope>
    <source>
        <strain evidence="1">NZFS 3830</strain>
    </source>
</reference>
<proteinExistence type="predicted"/>
<gene>
    <name evidence="1" type="ORF">JG687_00015916</name>
</gene>
<evidence type="ECO:0000313" key="2">
    <source>
        <dbReference type="Proteomes" id="UP000688947"/>
    </source>
</evidence>
<dbReference type="EMBL" id="JAENGZ010001495">
    <property type="protein sequence ID" value="KAG6947738.1"/>
    <property type="molecule type" value="Genomic_DNA"/>
</dbReference>
<evidence type="ECO:0000313" key="1">
    <source>
        <dbReference type="EMBL" id="KAG6947738.1"/>
    </source>
</evidence>
<name>A0A8T1TS20_9STRA</name>
<dbReference type="Proteomes" id="UP000688947">
    <property type="component" value="Unassembled WGS sequence"/>
</dbReference>
<organism evidence="1 2">
    <name type="scientific">Phytophthora cactorum</name>
    <dbReference type="NCBI Taxonomy" id="29920"/>
    <lineage>
        <taxon>Eukaryota</taxon>
        <taxon>Sar</taxon>
        <taxon>Stramenopiles</taxon>
        <taxon>Oomycota</taxon>
        <taxon>Peronosporomycetes</taxon>
        <taxon>Peronosporales</taxon>
        <taxon>Peronosporaceae</taxon>
        <taxon>Phytophthora</taxon>
    </lineage>
</organism>
<dbReference type="VEuPathDB" id="FungiDB:PC110_g13505"/>
<protein>
    <submittedName>
        <fullName evidence="1">Uncharacterized protein</fullName>
    </submittedName>
</protein>
<comment type="caution">
    <text evidence="1">The sequence shown here is derived from an EMBL/GenBank/DDBJ whole genome shotgun (WGS) entry which is preliminary data.</text>
</comment>
<sequence length="212" mass="24475">MNSFNRKLDCTFAETLVQYPGGVVYLNNLVHHSVLLRYQPETAEIDLWGSIFGKVGVLENEQVESFTYATKIASGSRRGSKDVLVALLSAYCVMEDGEWHAANYEEEKRRFLANLPVPKIMTRASKAAKWNKKKRRIERMKFAREAKKQKKRITKRCNVARVISLLEGKPMATFMLKQINICRFELVEKFNLIFLSNRKCAAPATFKCYMLH</sequence>
<accession>A0A8T1TS20</accession>